<proteinExistence type="predicted"/>
<dbReference type="Proteomes" id="UP000034416">
    <property type="component" value="Unassembled WGS sequence"/>
</dbReference>
<reference evidence="4 6" key="3">
    <citation type="submission" date="2016-12" db="EMBL/GenBank/DDBJ databases">
        <title>The new phylogeny of genus Mycobacterium.</title>
        <authorList>
            <person name="Tortoli E."/>
            <person name="Trovato A."/>
            <person name="Cirillo D.M."/>
        </authorList>
    </citation>
    <scope>NUCLEOTIDE SEQUENCE [LARGE SCALE GENOMIC DNA]</scope>
    <source>
        <strain evidence="4 6">DSM 44942</strain>
    </source>
</reference>
<protein>
    <submittedName>
        <fullName evidence="3">Epoxide hydrolase</fullName>
    </submittedName>
</protein>
<dbReference type="InterPro" id="IPR000639">
    <property type="entry name" value="Epox_hydrolase-like"/>
</dbReference>
<dbReference type="PANTHER" id="PTHR43329">
    <property type="entry name" value="EPOXIDE HYDROLASE"/>
    <property type="match status" value="1"/>
</dbReference>
<dbReference type="Gene3D" id="3.40.50.1820">
    <property type="entry name" value="alpha/beta hydrolase"/>
    <property type="match status" value="1"/>
</dbReference>
<dbReference type="STRING" id="342002.BST15_19060"/>
<gene>
    <name evidence="4" type="ORF">BST15_19060</name>
    <name evidence="3" type="ORF">WR43_19410</name>
</gene>
<reference evidence="5" key="1">
    <citation type="submission" date="2015-04" db="EMBL/GenBank/DDBJ databases">
        <title>Genome sequence of Mycobacterium arupense GUC1.</title>
        <authorList>
            <person name="Greninger A.L."/>
            <person name="Cunningham G."/>
            <person name="Chiu C.Y."/>
            <person name="Miller S."/>
        </authorList>
    </citation>
    <scope>NUCLEOTIDE SEQUENCE [LARGE SCALE GENOMIC DNA]</scope>
    <source>
        <strain evidence="5">GUC1</strain>
    </source>
</reference>
<dbReference type="SUPFAM" id="SSF53474">
    <property type="entry name" value="alpha/beta-Hydrolases"/>
    <property type="match status" value="1"/>
</dbReference>
<evidence type="ECO:0000313" key="3">
    <source>
        <dbReference type="EMBL" id="KKB97382.1"/>
    </source>
</evidence>
<feature type="domain" description="AB hydrolase-1" evidence="2">
    <location>
        <begin position="37"/>
        <end position="313"/>
    </location>
</feature>
<evidence type="ECO:0000313" key="4">
    <source>
        <dbReference type="EMBL" id="OQZ92270.1"/>
    </source>
</evidence>
<dbReference type="PRINTS" id="PR00412">
    <property type="entry name" value="EPOXHYDRLASE"/>
</dbReference>
<dbReference type="EMBL" id="MVHH01000063">
    <property type="protein sequence ID" value="OQZ92270.1"/>
    <property type="molecule type" value="Genomic_DNA"/>
</dbReference>
<sequence length="334" mass="36047">MCFGVTVAPEIRCATQRFIDTNGVTLRVTEAGERGAPVVLLAHGFPELAFSWRHQIPALADAGFHVLAADQRGYGGSSRPEEIAAYNIAALTGDLVGLLDDVGAQRATWIGHDWGGPVVWSAAQLHPDRVAGVVGLSVPPVPRPQSPPTAAFRKIFGENFFYMLHFQEPGVADAELDADPARTLRRMMGSLSPADREAALLMTAPGPMGFLDRLAEPAGLPDWISADELDHYIAEFTRTGFTGGLNWYRNLDRNWEIMAKPPAATIDVPTLFMGGSADPVLAFTRRDRATELVTGPYREVILEGAGHWLQQERPAEVNSVLLEFLAGLPAGAAS</sequence>
<dbReference type="Pfam" id="PF00561">
    <property type="entry name" value="Abhydrolase_1"/>
    <property type="match status" value="1"/>
</dbReference>
<dbReference type="GO" id="GO:0016787">
    <property type="term" value="F:hydrolase activity"/>
    <property type="evidence" value="ECO:0007669"/>
    <property type="project" value="UniProtKB-KW"/>
</dbReference>
<evidence type="ECO:0000256" key="1">
    <source>
        <dbReference type="ARBA" id="ARBA00022801"/>
    </source>
</evidence>
<dbReference type="RefSeq" id="WP_046191250.1">
    <property type="nucleotide sequence ID" value="NZ_JACKUJ010000010.1"/>
</dbReference>
<dbReference type="InterPro" id="IPR029058">
    <property type="entry name" value="AB_hydrolase_fold"/>
</dbReference>
<evidence type="ECO:0000259" key="2">
    <source>
        <dbReference type="Pfam" id="PF00561"/>
    </source>
</evidence>
<accession>A0A0F5MTM0</accession>
<reference evidence="3" key="2">
    <citation type="submission" date="2015-04" db="EMBL/GenBank/DDBJ databases">
        <title>Genome sequence of Mycobacterium arupense strain GUC1.</title>
        <authorList>
            <person name="Greninger A.L."/>
            <person name="Cunningham G."/>
            <person name="Chiu C.Y."/>
            <person name="Miller S."/>
        </authorList>
    </citation>
    <scope>NUCLEOTIDE SEQUENCE</scope>
    <source>
        <strain evidence="3">GUC1</strain>
    </source>
</reference>
<dbReference type="AlphaFoldDB" id="A0A0F5MTM0"/>
<dbReference type="InterPro" id="IPR000073">
    <property type="entry name" value="AB_hydrolase_1"/>
</dbReference>
<evidence type="ECO:0000313" key="6">
    <source>
        <dbReference type="Proteomes" id="UP000192327"/>
    </source>
</evidence>
<keyword evidence="1 3" id="KW-0378">Hydrolase</keyword>
<name>A0A0F5MTM0_9MYCO</name>
<evidence type="ECO:0000313" key="5">
    <source>
        <dbReference type="Proteomes" id="UP000034416"/>
    </source>
</evidence>
<dbReference type="EMBL" id="LASW01000143">
    <property type="protein sequence ID" value="KKB97382.1"/>
    <property type="molecule type" value="Genomic_DNA"/>
</dbReference>
<keyword evidence="6" id="KW-1185">Reference proteome</keyword>
<comment type="caution">
    <text evidence="3">The sequence shown here is derived from an EMBL/GenBank/DDBJ whole genome shotgun (WGS) entry which is preliminary data.</text>
</comment>
<dbReference type="Proteomes" id="UP000192327">
    <property type="component" value="Unassembled WGS sequence"/>
</dbReference>
<dbReference type="PATRIC" id="fig|342002.3.peg.4126"/>
<organism evidence="3 5">
    <name type="scientific">Mycolicibacter arupensis</name>
    <dbReference type="NCBI Taxonomy" id="342002"/>
    <lineage>
        <taxon>Bacteria</taxon>
        <taxon>Bacillati</taxon>
        <taxon>Actinomycetota</taxon>
        <taxon>Actinomycetes</taxon>
        <taxon>Mycobacteriales</taxon>
        <taxon>Mycobacteriaceae</taxon>
        <taxon>Mycolicibacter</taxon>
    </lineage>
</organism>